<dbReference type="KEGG" id="plei:Q9312_11925"/>
<dbReference type="AlphaFoldDB" id="A0AA51RQU9"/>
<feature type="transmembrane region" description="Helical" evidence="1">
    <location>
        <begin position="12"/>
        <end position="31"/>
    </location>
</feature>
<protein>
    <submittedName>
        <fullName evidence="2">DUF3149 domain-containing protein</fullName>
    </submittedName>
</protein>
<keyword evidence="1" id="KW-0812">Transmembrane</keyword>
<dbReference type="EMBL" id="CP133548">
    <property type="protein sequence ID" value="WMS85926.1"/>
    <property type="molecule type" value="Genomic_DNA"/>
</dbReference>
<gene>
    <name evidence="2" type="ORF">Q9312_11925</name>
</gene>
<dbReference type="Pfam" id="PF11346">
    <property type="entry name" value="DUF3149"/>
    <property type="match status" value="1"/>
</dbReference>
<keyword evidence="3" id="KW-1185">Reference proteome</keyword>
<reference evidence="2 3" key="1">
    <citation type="submission" date="2023-08" db="EMBL/GenBank/DDBJ databases">
        <title>Pleionea litopenaei sp. nov., isolated from stomach of juvenile Litopenaeus vannamei.</title>
        <authorList>
            <person name="Rho A.M."/>
            <person name="Hwang C.Y."/>
        </authorList>
    </citation>
    <scope>NUCLEOTIDE SEQUENCE [LARGE SCALE GENOMIC DNA]</scope>
    <source>
        <strain evidence="2 3">HL-JVS1</strain>
    </source>
</reference>
<accession>A0AA51RQU9</accession>
<keyword evidence="1" id="KW-0472">Membrane</keyword>
<dbReference type="InterPro" id="IPR021494">
    <property type="entry name" value="DUF3149"/>
</dbReference>
<evidence type="ECO:0000313" key="3">
    <source>
        <dbReference type="Proteomes" id="UP001239782"/>
    </source>
</evidence>
<evidence type="ECO:0000313" key="2">
    <source>
        <dbReference type="EMBL" id="WMS85926.1"/>
    </source>
</evidence>
<proteinExistence type="predicted"/>
<organism evidence="2 3">
    <name type="scientific">Pleionea litopenaei</name>
    <dbReference type="NCBI Taxonomy" id="3070815"/>
    <lineage>
        <taxon>Bacteria</taxon>
        <taxon>Pseudomonadati</taxon>
        <taxon>Pseudomonadota</taxon>
        <taxon>Gammaproteobacteria</taxon>
        <taxon>Oceanospirillales</taxon>
        <taxon>Pleioneaceae</taxon>
        <taxon>Pleionea</taxon>
    </lineage>
</organism>
<keyword evidence="1" id="KW-1133">Transmembrane helix</keyword>
<sequence length="57" mass="6705">MEIWKELLGTWVGQLSLGVIIFTIIMMAYFARMFIKKTLEAEKEQKKHNKTEHQGHA</sequence>
<name>A0AA51RQU9_9GAMM</name>
<evidence type="ECO:0000256" key="1">
    <source>
        <dbReference type="SAM" id="Phobius"/>
    </source>
</evidence>
<dbReference type="Proteomes" id="UP001239782">
    <property type="component" value="Chromosome"/>
</dbReference>
<dbReference type="RefSeq" id="WP_309201078.1">
    <property type="nucleotide sequence ID" value="NZ_CP133548.1"/>
</dbReference>